<comment type="caution">
    <text evidence="2">The sequence shown here is derived from an EMBL/GenBank/DDBJ whole genome shotgun (WGS) entry which is preliminary data.</text>
</comment>
<gene>
    <name evidence="2" type="ORF">Atai01_41430</name>
</gene>
<keyword evidence="1" id="KW-0812">Transmembrane</keyword>
<dbReference type="AlphaFoldDB" id="A0A9W6VHP4"/>
<sequence length="115" mass="12134">MLITLPVLAVTAAGALLYLDYPLRTFVWPGLAPDAAFVLTRLALLSAAGVLAVLPSLALALGEIGRTQRLFQAVYLPVWYLALNGLTAPAPVVIGVAVVFACLAFAAHSLRHARR</sequence>
<evidence type="ECO:0000313" key="2">
    <source>
        <dbReference type="EMBL" id="GLY67524.1"/>
    </source>
</evidence>
<accession>A0A9W6VHP4</accession>
<dbReference type="EMBL" id="BSTI01000008">
    <property type="protein sequence ID" value="GLY67524.1"/>
    <property type="molecule type" value="Genomic_DNA"/>
</dbReference>
<protein>
    <submittedName>
        <fullName evidence="2">Uncharacterized protein</fullName>
    </submittedName>
</protein>
<name>A0A9W6VHP4_9PSEU</name>
<dbReference type="Proteomes" id="UP001165136">
    <property type="component" value="Unassembled WGS sequence"/>
</dbReference>
<keyword evidence="1" id="KW-0472">Membrane</keyword>
<proteinExistence type="predicted"/>
<feature type="transmembrane region" description="Helical" evidence="1">
    <location>
        <begin position="92"/>
        <end position="110"/>
    </location>
</feature>
<dbReference type="RefSeq" id="WP_285487843.1">
    <property type="nucleotide sequence ID" value="NZ_BSTI01000008.1"/>
</dbReference>
<reference evidence="2" key="1">
    <citation type="submission" date="2023-03" db="EMBL/GenBank/DDBJ databases">
        <title>Amycolatopsis taiwanensis NBRC 103393.</title>
        <authorList>
            <person name="Ichikawa N."/>
            <person name="Sato H."/>
            <person name="Tonouchi N."/>
        </authorList>
    </citation>
    <scope>NUCLEOTIDE SEQUENCE</scope>
    <source>
        <strain evidence="2">NBRC 103393</strain>
    </source>
</reference>
<evidence type="ECO:0000256" key="1">
    <source>
        <dbReference type="SAM" id="Phobius"/>
    </source>
</evidence>
<evidence type="ECO:0000313" key="3">
    <source>
        <dbReference type="Proteomes" id="UP001165136"/>
    </source>
</evidence>
<keyword evidence="3" id="KW-1185">Reference proteome</keyword>
<feature type="transmembrane region" description="Helical" evidence="1">
    <location>
        <begin position="38"/>
        <end position="62"/>
    </location>
</feature>
<organism evidence="2 3">
    <name type="scientific">Amycolatopsis taiwanensis</name>
    <dbReference type="NCBI Taxonomy" id="342230"/>
    <lineage>
        <taxon>Bacteria</taxon>
        <taxon>Bacillati</taxon>
        <taxon>Actinomycetota</taxon>
        <taxon>Actinomycetes</taxon>
        <taxon>Pseudonocardiales</taxon>
        <taxon>Pseudonocardiaceae</taxon>
        <taxon>Amycolatopsis</taxon>
    </lineage>
</organism>
<keyword evidence="1" id="KW-1133">Transmembrane helix</keyword>